<feature type="transmembrane region" description="Helical" evidence="1">
    <location>
        <begin position="35"/>
        <end position="59"/>
    </location>
</feature>
<dbReference type="InterPro" id="IPR005325">
    <property type="entry name" value="DUF308_memb"/>
</dbReference>
<dbReference type="InterPro" id="IPR052712">
    <property type="entry name" value="Acid_resist_chaperone_HdeD"/>
</dbReference>
<dbReference type="AlphaFoldDB" id="A0A7X8SIX9"/>
<dbReference type="RefSeq" id="WP_168881688.1">
    <property type="nucleotide sequence ID" value="NZ_JABAIL010000002.1"/>
</dbReference>
<evidence type="ECO:0000256" key="1">
    <source>
        <dbReference type="SAM" id="Phobius"/>
    </source>
</evidence>
<evidence type="ECO:0000313" key="3">
    <source>
        <dbReference type="Proteomes" id="UP000585050"/>
    </source>
</evidence>
<feature type="transmembrane region" description="Helical" evidence="1">
    <location>
        <begin position="66"/>
        <end position="85"/>
    </location>
</feature>
<name>A0A7X8SIX9_9BACT</name>
<keyword evidence="1" id="KW-0472">Membrane</keyword>
<dbReference type="Proteomes" id="UP000585050">
    <property type="component" value="Unassembled WGS sequence"/>
</dbReference>
<feature type="transmembrane region" description="Helical" evidence="1">
    <location>
        <begin position="126"/>
        <end position="147"/>
    </location>
</feature>
<gene>
    <name evidence="2" type="ORF">HGP29_07175</name>
</gene>
<accession>A0A7X8SIX9</accession>
<proteinExistence type="predicted"/>
<sequence length="186" mass="21005">MKTSSLKYWFAPLVSGLLLIVLSLFTLAFPLSSFISLSILFSASLFVAGIVQSIFAIEFKHSGIKWFWEFLSGLVVMFIGAYLIMNQAESMLVLATYTGLFFLFKGVDYLTRALTRKEHLGNARNVILLFGVVEIMIGVYLTMNLLVSEIFTVYLLAFALMNTGVLELYLAYRVKWMMKAHHGKLS</sequence>
<reference evidence="2 3" key="1">
    <citation type="submission" date="2020-04" db="EMBL/GenBank/DDBJ databases">
        <title>Flammeovirga sp. SR4, a novel species isolated from seawater.</title>
        <authorList>
            <person name="Wang X."/>
        </authorList>
    </citation>
    <scope>NUCLEOTIDE SEQUENCE [LARGE SCALE GENOMIC DNA]</scope>
    <source>
        <strain evidence="2 3">SR4</strain>
    </source>
</reference>
<organism evidence="2 3">
    <name type="scientific">Flammeovirga agarivorans</name>
    <dbReference type="NCBI Taxonomy" id="2726742"/>
    <lineage>
        <taxon>Bacteria</taxon>
        <taxon>Pseudomonadati</taxon>
        <taxon>Bacteroidota</taxon>
        <taxon>Cytophagia</taxon>
        <taxon>Cytophagales</taxon>
        <taxon>Flammeovirgaceae</taxon>
        <taxon>Flammeovirga</taxon>
    </lineage>
</organism>
<feature type="transmembrane region" description="Helical" evidence="1">
    <location>
        <begin position="9"/>
        <end position="29"/>
    </location>
</feature>
<protein>
    <recommendedName>
        <fullName evidence="4">HdeD family acid-resistance protein</fullName>
    </recommendedName>
</protein>
<evidence type="ECO:0000313" key="2">
    <source>
        <dbReference type="EMBL" id="NLR90982.1"/>
    </source>
</evidence>
<keyword evidence="3" id="KW-1185">Reference proteome</keyword>
<keyword evidence="1" id="KW-1133">Transmembrane helix</keyword>
<evidence type="ECO:0008006" key="4">
    <source>
        <dbReference type="Google" id="ProtNLM"/>
    </source>
</evidence>
<feature type="transmembrane region" description="Helical" evidence="1">
    <location>
        <begin position="153"/>
        <end position="172"/>
    </location>
</feature>
<dbReference type="PANTHER" id="PTHR34989:SF1">
    <property type="entry name" value="PROTEIN HDED"/>
    <property type="match status" value="1"/>
</dbReference>
<comment type="caution">
    <text evidence="2">The sequence shown here is derived from an EMBL/GenBank/DDBJ whole genome shotgun (WGS) entry which is preliminary data.</text>
</comment>
<dbReference type="PANTHER" id="PTHR34989">
    <property type="entry name" value="PROTEIN HDED"/>
    <property type="match status" value="1"/>
</dbReference>
<dbReference type="EMBL" id="JABAIL010000002">
    <property type="protein sequence ID" value="NLR90982.1"/>
    <property type="molecule type" value="Genomic_DNA"/>
</dbReference>
<keyword evidence="1" id="KW-0812">Transmembrane</keyword>
<dbReference type="GO" id="GO:0005886">
    <property type="term" value="C:plasma membrane"/>
    <property type="evidence" value="ECO:0007669"/>
    <property type="project" value="TreeGrafter"/>
</dbReference>
<dbReference type="Pfam" id="PF03729">
    <property type="entry name" value="DUF308"/>
    <property type="match status" value="2"/>
</dbReference>
<feature type="transmembrane region" description="Helical" evidence="1">
    <location>
        <begin position="91"/>
        <end position="114"/>
    </location>
</feature>